<accession>A0A495VFE0</accession>
<dbReference type="InterPro" id="IPR005303">
    <property type="entry name" value="MOCOS_middle"/>
</dbReference>
<dbReference type="PROSITE" id="PS51340">
    <property type="entry name" value="MOSC"/>
    <property type="match status" value="1"/>
</dbReference>
<dbReference type="SUPFAM" id="SSF141673">
    <property type="entry name" value="MOSC N-terminal domain-like"/>
    <property type="match status" value="1"/>
</dbReference>
<comment type="caution">
    <text evidence="2">The sequence shown here is derived from an EMBL/GenBank/DDBJ whole genome shotgun (WGS) entry which is preliminary data.</text>
</comment>
<dbReference type="GO" id="GO:0003824">
    <property type="term" value="F:catalytic activity"/>
    <property type="evidence" value="ECO:0007669"/>
    <property type="project" value="InterPro"/>
</dbReference>
<dbReference type="Pfam" id="PF03476">
    <property type="entry name" value="MOSC_N"/>
    <property type="match status" value="1"/>
</dbReference>
<dbReference type="EMBL" id="RBXL01000001">
    <property type="protein sequence ID" value="RKT46548.1"/>
    <property type="molecule type" value="Genomic_DNA"/>
</dbReference>
<dbReference type="RefSeq" id="WP_120798646.1">
    <property type="nucleotide sequence ID" value="NZ_RBXL01000001.1"/>
</dbReference>
<dbReference type="Proteomes" id="UP000274556">
    <property type="component" value="Unassembled WGS sequence"/>
</dbReference>
<dbReference type="PANTHER" id="PTHR14237:SF19">
    <property type="entry name" value="MITOCHONDRIAL AMIDOXIME REDUCING COMPONENT 1"/>
    <property type="match status" value="1"/>
</dbReference>
<dbReference type="Pfam" id="PF03473">
    <property type="entry name" value="MOSC"/>
    <property type="match status" value="1"/>
</dbReference>
<evidence type="ECO:0000259" key="1">
    <source>
        <dbReference type="PROSITE" id="PS51340"/>
    </source>
</evidence>
<proteinExistence type="predicted"/>
<keyword evidence="3" id="KW-1185">Reference proteome</keyword>
<dbReference type="GO" id="GO:0030151">
    <property type="term" value="F:molybdenum ion binding"/>
    <property type="evidence" value="ECO:0007669"/>
    <property type="project" value="InterPro"/>
</dbReference>
<dbReference type="PANTHER" id="PTHR14237">
    <property type="entry name" value="MOLYBDOPTERIN COFACTOR SULFURASE MOSC"/>
    <property type="match status" value="1"/>
</dbReference>
<dbReference type="InterPro" id="IPR011037">
    <property type="entry name" value="Pyrv_Knase-like_insert_dom_sf"/>
</dbReference>
<feature type="domain" description="MOSC" evidence="1">
    <location>
        <begin position="120"/>
        <end position="265"/>
    </location>
</feature>
<reference evidence="2 3" key="1">
    <citation type="submission" date="2018-10" db="EMBL/GenBank/DDBJ databases">
        <title>Genomic Encyclopedia of Archaeal and Bacterial Type Strains, Phase II (KMG-II): from individual species to whole genera.</title>
        <authorList>
            <person name="Goeker M."/>
        </authorList>
    </citation>
    <scope>NUCLEOTIDE SEQUENCE [LARGE SCALE GENOMIC DNA]</scope>
    <source>
        <strain evidence="2 3">DSM 235</strain>
    </source>
</reference>
<gene>
    <name evidence="2" type="ORF">BDD21_4067</name>
</gene>
<sequence>MTHVSGLFIYPIKSCGGIGLTEVEVVPGGLRHDRRYMIVDASGRFVTRREEPRLAQVVVNSRGEDFRVFAPGAGDFALPAEPGEELFGELRISTVWRDTVEAKTLPNGSSWFSAFLGRDVELVYMPDPALRQVNAARSDPGDQVSFADGYPLLLTSEQSLVDLNARLDQPIPMSRFRPNVVVKDADAFAEDTWKKITIGSTRCTVPKLCDRCVVTTIEEGSSRKGKEPLKTLASYRQWDGAVWFGALVIPKSTGRLRVGDVIQVVETDQSAGMQTLSAPT</sequence>
<dbReference type="InterPro" id="IPR005302">
    <property type="entry name" value="MoCF_Sase_C"/>
</dbReference>
<name>A0A495VFE0_9GAMM</name>
<dbReference type="GO" id="GO:0030170">
    <property type="term" value="F:pyridoxal phosphate binding"/>
    <property type="evidence" value="ECO:0007669"/>
    <property type="project" value="InterPro"/>
</dbReference>
<protein>
    <recommendedName>
        <fullName evidence="1">MOSC domain-containing protein</fullName>
    </recommendedName>
</protein>
<dbReference type="SUPFAM" id="SSF50800">
    <property type="entry name" value="PK beta-barrel domain-like"/>
    <property type="match status" value="1"/>
</dbReference>
<dbReference type="AlphaFoldDB" id="A0A495VFE0"/>
<organism evidence="2 3">
    <name type="scientific">Thiocapsa rosea</name>
    <dbReference type="NCBI Taxonomy" id="69360"/>
    <lineage>
        <taxon>Bacteria</taxon>
        <taxon>Pseudomonadati</taxon>
        <taxon>Pseudomonadota</taxon>
        <taxon>Gammaproteobacteria</taxon>
        <taxon>Chromatiales</taxon>
        <taxon>Chromatiaceae</taxon>
        <taxon>Thiocapsa</taxon>
    </lineage>
</organism>
<evidence type="ECO:0000313" key="2">
    <source>
        <dbReference type="EMBL" id="RKT46548.1"/>
    </source>
</evidence>
<evidence type="ECO:0000313" key="3">
    <source>
        <dbReference type="Proteomes" id="UP000274556"/>
    </source>
</evidence>